<dbReference type="InterPro" id="IPR022689">
    <property type="entry name" value="Iron_dep_repressor"/>
</dbReference>
<dbReference type="GO" id="GO:0046983">
    <property type="term" value="F:protein dimerization activity"/>
    <property type="evidence" value="ECO:0007669"/>
    <property type="project" value="InterPro"/>
</dbReference>
<keyword evidence="6" id="KW-0678">Repressor</keyword>
<dbReference type="RefSeq" id="WP_245764083.1">
    <property type="nucleotide sequence ID" value="NZ_FONY01000030.1"/>
</dbReference>
<evidence type="ECO:0000256" key="6">
    <source>
        <dbReference type="ARBA" id="ARBA00022491"/>
    </source>
</evidence>
<evidence type="ECO:0000256" key="1">
    <source>
        <dbReference type="ARBA" id="ARBA00004496"/>
    </source>
</evidence>
<dbReference type="InterPro" id="IPR038157">
    <property type="entry name" value="FeoA_core_dom"/>
</dbReference>
<keyword evidence="17" id="KW-1185">Reference proteome</keyword>
<evidence type="ECO:0000256" key="11">
    <source>
        <dbReference type="ARBA" id="ARBA00023163"/>
    </source>
</evidence>
<proteinExistence type="inferred from homology"/>
<dbReference type="STRING" id="1003.SAMN04488541_103053"/>
<evidence type="ECO:0000256" key="12">
    <source>
        <dbReference type="ARBA" id="ARBA00023211"/>
    </source>
</evidence>
<dbReference type="GO" id="GO:0005737">
    <property type="term" value="C:cytoplasm"/>
    <property type="evidence" value="ECO:0007669"/>
    <property type="project" value="UniProtKB-SubCell"/>
</dbReference>
<feature type="domain" description="HTH dtxR-type" evidence="15">
    <location>
        <begin position="15"/>
        <end position="72"/>
    </location>
</feature>
<organism evidence="16 17">
    <name type="scientific">Thermoflexibacter ruber</name>
    <dbReference type="NCBI Taxonomy" id="1003"/>
    <lineage>
        <taxon>Bacteria</taxon>
        <taxon>Pseudomonadati</taxon>
        <taxon>Bacteroidota</taxon>
        <taxon>Cytophagia</taxon>
        <taxon>Cytophagales</taxon>
        <taxon>Thermoflexibacteraceae</taxon>
        <taxon>Thermoflexibacter</taxon>
    </lineage>
</organism>
<dbReference type="EMBL" id="FONY01000030">
    <property type="protein sequence ID" value="SFF39515.1"/>
    <property type="molecule type" value="Genomic_DNA"/>
</dbReference>
<evidence type="ECO:0000256" key="13">
    <source>
        <dbReference type="ARBA" id="ARBA00025185"/>
    </source>
</evidence>
<evidence type="ECO:0000256" key="10">
    <source>
        <dbReference type="ARBA" id="ARBA00023159"/>
    </source>
</evidence>
<keyword evidence="10" id="KW-0010">Activator</keyword>
<dbReference type="Gene3D" id="1.10.60.10">
    <property type="entry name" value="Iron dependent repressor, metal binding and dimerisation domain"/>
    <property type="match status" value="1"/>
</dbReference>
<dbReference type="Gene3D" id="1.10.10.10">
    <property type="entry name" value="Winged helix-like DNA-binding domain superfamily/Winged helix DNA-binding domain"/>
    <property type="match status" value="1"/>
</dbReference>
<comment type="subcellular location">
    <subcellularLocation>
        <location evidence="1">Cytoplasm</location>
    </subcellularLocation>
</comment>
<keyword evidence="9" id="KW-0238">DNA-binding</keyword>
<evidence type="ECO:0000256" key="7">
    <source>
        <dbReference type="ARBA" id="ARBA00023004"/>
    </source>
</evidence>
<sequence>MEEITLNKNQYSLAEEDYIKAIYHLSQQNQEALTNDIAERLETKPASVSDMLKKLADKKVVNYVKYKGVTLTEEGVKIALELVRKHRLWEVFLVEKLNFTWDEVHEVAEQLEHINSPLLIERLDEFLGFPKFDPHGDPIPDAKGEFLVKPHVPLGEMEIGQVGRVVAVQDISALFLQYLNKVGIYIGAKVSITDKIEYDGSLEVLLDDKKTILVSKEVAKNIFVGI</sequence>
<comment type="similarity">
    <text evidence="2">Belongs to the DtxR/MntR family.</text>
</comment>
<dbReference type="PANTHER" id="PTHR33238">
    <property type="entry name" value="IRON (METAL) DEPENDENT REPRESSOR, DTXR FAMILY"/>
    <property type="match status" value="1"/>
</dbReference>
<evidence type="ECO:0000256" key="9">
    <source>
        <dbReference type="ARBA" id="ARBA00023125"/>
    </source>
</evidence>
<gene>
    <name evidence="16" type="ORF">SAMN04488541_103053</name>
</gene>
<comment type="subunit">
    <text evidence="3">Homodimer.</text>
</comment>
<comment type="function">
    <text evidence="13">In the presence of manganese, represses expression of mntH and mntS. Up-regulates expression of mntP.</text>
</comment>
<evidence type="ECO:0000256" key="2">
    <source>
        <dbReference type="ARBA" id="ARBA00007871"/>
    </source>
</evidence>
<dbReference type="InterPro" id="IPR008988">
    <property type="entry name" value="Transcriptional_repressor_C"/>
</dbReference>
<dbReference type="PROSITE" id="PS50944">
    <property type="entry name" value="HTH_DTXR"/>
    <property type="match status" value="1"/>
</dbReference>
<evidence type="ECO:0000313" key="17">
    <source>
        <dbReference type="Proteomes" id="UP000199513"/>
    </source>
</evidence>
<dbReference type="SUPFAM" id="SSF46785">
    <property type="entry name" value="Winged helix' DNA-binding domain"/>
    <property type="match status" value="1"/>
</dbReference>
<evidence type="ECO:0000256" key="14">
    <source>
        <dbReference type="ARBA" id="ARBA00032593"/>
    </source>
</evidence>
<dbReference type="InterPro" id="IPR036388">
    <property type="entry name" value="WH-like_DNA-bd_sf"/>
</dbReference>
<dbReference type="SMART" id="SM00529">
    <property type="entry name" value="HTH_DTXR"/>
    <property type="match status" value="1"/>
</dbReference>
<dbReference type="Pfam" id="PF01325">
    <property type="entry name" value="Fe_dep_repress"/>
    <property type="match status" value="1"/>
</dbReference>
<dbReference type="Pfam" id="PF02742">
    <property type="entry name" value="Fe_dep_repr_C"/>
    <property type="match status" value="1"/>
</dbReference>
<evidence type="ECO:0000256" key="4">
    <source>
        <dbReference type="ARBA" id="ARBA00022386"/>
    </source>
</evidence>
<dbReference type="Pfam" id="PF04023">
    <property type="entry name" value="FeoA"/>
    <property type="match status" value="1"/>
</dbReference>
<dbReference type="SUPFAM" id="SSF47979">
    <property type="entry name" value="Iron-dependent repressor protein, dimerization domain"/>
    <property type="match status" value="1"/>
</dbReference>
<keyword evidence="8" id="KW-0805">Transcription regulation</keyword>
<dbReference type="GO" id="GO:0003700">
    <property type="term" value="F:DNA-binding transcription factor activity"/>
    <property type="evidence" value="ECO:0007669"/>
    <property type="project" value="InterPro"/>
</dbReference>
<evidence type="ECO:0000259" key="15">
    <source>
        <dbReference type="PROSITE" id="PS50944"/>
    </source>
</evidence>
<dbReference type="GO" id="GO:0046914">
    <property type="term" value="F:transition metal ion binding"/>
    <property type="evidence" value="ECO:0007669"/>
    <property type="project" value="InterPro"/>
</dbReference>
<reference evidence="16 17" key="1">
    <citation type="submission" date="2016-10" db="EMBL/GenBank/DDBJ databases">
        <authorList>
            <person name="de Groot N.N."/>
        </authorList>
    </citation>
    <scope>NUCLEOTIDE SEQUENCE [LARGE SCALE GENOMIC DNA]</scope>
    <source>
        <strain>GEY</strain>
        <strain evidence="17">DSM 9560</strain>
    </source>
</reference>
<dbReference type="InterPro" id="IPR036421">
    <property type="entry name" value="Fe_dep_repressor_sf"/>
</dbReference>
<evidence type="ECO:0000256" key="8">
    <source>
        <dbReference type="ARBA" id="ARBA00023015"/>
    </source>
</evidence>
<dbReference type="PANTHER" id="PTHR33238:SF11">
    <property type="entry name" value="TRANSCRIPTIONAL REGULATOR MNTR"/>
    <property type="match status" value="1"/>
</dbReference>
<dbReference type="InterPro" id="IPR022687">
    <property type="entry name" value="HTH_DTXR"/>
</dbReference>
<protein>
    <recommendedName>
        <fullName evidence="4">Transcriptional regulator MntR</fullName>
    </recommendedName>
    <alternativeName>
        <fullName evidence="14">Manganese transport regulator</fullName>
    </alternativeName>
</protein>
<dbReference type="InterPro" id="IPR001367">
    <property type="entry name" value="Fe_dep_repressor"/>
</dbReference>
<evidence type="ECO:0000256" key="5">
    <source>
        <dbReference type="ARBA" id="ARBA00022490"/>
    </source>
</evidence>
<dbReference type="Proteomes" id="UP000199513">
    <property type="component" value="Unassembled WGS sequence"/>
</dbReference>
<keyword evidence="11" id="KW-0804">Transcription</keyword>
<name>A0A1I2IB44_9BACT</name>
<evidence type="ECO:0000313" key="16">
    <source>
        <dbReference type="EMBL" id="SFF39515.1"/>
    </source>
</evidence>
<dbReference type="AlphaFoldDB" id="A0A1I2IB44"/>
<dbReference type="Gene3D" id="2.30.30.90">
    <property type="match status" value="1"/>
</dbReference>
<dbReference type="SUPFAM" id="SSF50037">
    <property type="entry name" value="C-terminal domain of transcriptional repressors"/>
    <property type="match status" value="1"/>
</dbReference>
<dbReference type="InterPro" id="IPR007167">
    <property type="entry name" value="Fe-transptr_FeoA-like"/>
</dbReference>
<keyword evidence="12" id="KW-0464">Manganese</keyword>
<evidence type="ECO:0000256" key="3">
    <source>
        <dbReference type="ARBA" id="ARBA00011738"/>
    </source>
</evidence>
<dbReference type="InterPro" id="IPR036390">
    <property type="entry name" value="WH_DNA-bd_sf"/>
</dbReference>
<keyword evidence="7" id="KW-0408">Iron</keyword>
<dbReference type="SMART" id="SM00899">
    <property type="entry name" value="FeoA"/>
    <property type="match status" value="1"/>
</dbReference>
<accession>A0A1I2IB44</accession>
<dbReference type="GO" id="GO:0003677">
    <property type="term" value="F:DNA binding"/>
    <property type="evidence" value="ECO:0007669"/>
    <property type="project" value="UniProtKB-KW"/>
</dbReference>
<dbReference type="InterPro" id="IPR050536">
    <property type="entry name" value="DtxR_MntR_Metal-Reg"/>
</dbReference>
<keyword evidence="5" id="KW-0963">Cytoplasm</keyword>